<sequence length="87" mass="9021">MTRTNLCWAIGIWIASIWFGVSVMFGHIPGLDSDVGTFHRIARLTAMAAAEHGFLLTGLGATLSGLVIGLLCLAFGDGSPDGGMGLD</sequence>
<dbReference type="RefSeq" id="WP_279966350.1">
    <property type="nucleotide sequence ID" value="NZ_CP122537.1"/>
</dbReference>
<organism evidence="2 3">
    <name type="scientific">Jannaschia ovalis</name>
    <dbReference type="NCBI Taxonomy" id="3038773"/>
    <lineage>
        <taxon>Bacteria</taxon>
        <taxon>Pseudomonadati</taxon>
        <taxon>Pseudomonadota</taxon>
        <taxon>Alphaproteobacteria</taxon>
        <taxon>Rhodobacterales</taxon>
        <taxon>Roseobacteraceae</taxon>
        <taxon>Jannaschia</taxon>
    </lineage>
</organism>
<evidence type="ECO:0000313" key="2">
    <source>
        <dbReference type="EMBL" id="WGH79477.1"/>
    </source>
</evidence>
<keyword evidence="1" id="KW-0472">Membrane</keyword>
<dbReference type="EMBL" id="CP122537">
    <property type="protein sequence ID" value="WGH79477.1"/>
    <property type="molecule type" value="Genomic_DNA"/>
</dbReference>
<keyword evidence="1" id="KW-0812">Transmembrane</keyword>
<name>A0ABY8LDU6_9RHOB</name>
<gene>
    <name evidence="2" type="ORF">P8627_04200</name>
</gene>
<proteinExistence type="predicted"/>
<evidence type="ECO:0000313" key="3">
    <source>
        <dbReference type="Proteomes" id="UP001243420"/>
    </source>
</evidence>
<reference evidence="2 3" key="1">
    <citation type="submission" date="2023-04" db="EMBL/GenBank/DDBJ databases">
        <title>Jannaschia ovalis sp. nov., a marine bacterium isolated from sea tidal flat.</title>
        <authorList>
            <person name="Kwon D.Y."/>
            <person name="Kim J.-J."/>
        </authorList>
    </citation>
    <scope>NUCLEOTIDE SEQUENCE [LARGE SCALE GENOMIC DNA]</scope>
    <source>
        <strain evidence="2 3">GRR-S6-38</strain>
    </source>
</reference>
<feature type="transmembrane region" description="Helical" evidence="1">
    <location>
        <begin position="7"/>
        <end position="28"/>
    </location>
</feature>
<feature type="transmembrane region" description="Helical" evidence="1">
    <location>
        <begin position="54"/>
        <end position="76"/>
    </location>
</feature>
<evidence type="ECO:0000256" key="1">
    <source>
        <dbReference type="SAM" id="Phobius"/>
    </source>
</evidence>
<protein>
    <submittedName>
        <fullName evidence="2">Uncharacterized protein</fullName>
    </submittedName>
</protein>
<dbReference type="Proteomes" id="UP001243420">
    <property type="component" value="Chromosome"/>
</dbReference>
<keyword evidence="1" id="KW-1133">Transmembrane helix</keyword>
<keyword evidence="3" id="KW-1185">Reference proteome</keyword>
<accession>A0ABY8LDU6</accession>